<protein>
    <submittedName>
        <fullName evidence="2">Uncharacterized protein</fullName>
    </submittedName>
</protein>
<evidence type="ECO:0000313" key="3">
    <source>
        <dbReference type="Proteomes" id="UP000075809"/>
    </source>
</evidence>
<accession>A0A151WVT0</accession>
<dbReference type="EMBL" id="KQ982693">
    <property type="protein sequence ID" value="KYQ51994.1"/>
    <property type="molecule type" value="Genomic_DNA"/>
</dbReference>
<keyword evidence="3" id="KW-1185">Reference proteome</keyword>
<feature type="coiled-coil region" evidence="1">
    <location>
        <begin position="83"/>
        <end position="143"/>
    </location>
</feature>
<evidence type="ECO:0000256" key="1">
    <source>
        <dbReference type="SAM" id="Coils"/>
    </source>
</evidence>
<reference evidence="2 3" key="1">
    <citation type="submission" date="2015-09" db="EMBL/GenBank/DDBJ databases">
        <title>Trachymyrmex zeteki WGS genome.</title>
        <authorList>
            <person name="Nygaard S."/>
            <person name="Hu H."/>
            <person name="Boomsma J."/>
            <person name="Zhang G."/>
        </authorList>
    </citation>
    <scope>NUCLEOTIDE SEQUENCE [LARGE SCALE GENOMIC DNA]</scope>
    <source>
        <strain evidence="2">Tzet28-1</strain>
        <tissue evidence="2">Whole body</tissue>
    </source>
</reference>
<dbReference type="AlphaFoldDB" id="A0A151WVT0"/>
<keyword evidence="1" id="KW-0175">Coiled coil</keyword>
<evidence type="ECO:0000313" key="2">
    <source>
        <dbReference type="EMBL" id="KYQ51994.1"/>
    </source>
</evidence>
<gene>
    <name evidence="2" type="ORF">ALC60_08898</name>
</gene>
<organism evidence="2 3">
    <name type="scientific">Mycetomoellerius zeteki</name>
    <dbReference type="NCBI Taxonomy" id="64791"/>
    <lineage>
        <taxon>Eukaryota</taxon>
        <taxon>Metazoa</taxon>
        <taxon>Ecdysozoa</taxon>
        <taxon>Arthropoda</taxon>
        <taxon>Hexapoda</taxon>
        <taxon>Insecta</taxon>
        <taxon>Pterygota</taxon>
        <taxon>Neoptera</taxon>
        <taxon>Endopterygota</taxon>
        <taxon>Hymenoptera</taxon>
        <taxon>Apocrita</taxon>
        <taxon>Aculeata</taxon>
        <taxon>Formicoidea</taxon>
        <taxon>Formicidae</taxon>
        <taxon>Myrmicinae</taxon>
        <taxon>Mycetomoellerius</taxon>
    </lineage>
</organism>
<sequence>IVIELGTYYKREDEERGEKLRVQDWSEEGTSSYRKAIEKVEWIGGGVRERWEELEREINKAVEFKKRGKRKGIGWCPWWDVECREKKREMNRARRRYRREQEEGRYEEFVGVKKEYRKLCEEKEREQMRREEKEVQNIKTEAEAWNFINRGRKKREGVCKGIEMEAWVKYFTESLGGFEERKGEGKRIREVDRVGGEGIGIEEIKNEIKRLKRGKAAGRDGIKNEA</sequence>
<proteinExistence type="predicted"/>
<feature type="non-terminal residue" evidence="2">
    <location>
        <position position="1"/>
    </location>
</feature>
<dbReference type="Proteomes" id="UP000075809">
    <property type="component" value="Unassembled WGS sequence"/>
</dbReference>
<dbReference type="STRING" id="64791.A0A151WVT0"/>
<name>A0A151WVT0_9HYME</name>